<keyword evidence="2 3" id="KW-0539">Nucleus</keyword>
<dbReference type="PROSITE" id="PS50071">
    <property type="entry name" value="HOMEOBOX_2"/>
    <property type="match status" value="1"/>
</dbReference>
<dbReference type="GO" id="GO:0006355">
    <property type="term" value="P:regulation of DNA-templated transcription"/>
    <property type="evidence" value="ECO:0007669"/>
    <property type="project" value="TreeGrafter"/>
</dbReference>
<reference evidence="6 7" key="1">
    <citation type="submission" date="2016-06" db="EMBL/GenBank/DDBJ databases">
        <title>Evolution of pathogenesis and genome organization in the Tremellales.</title>
        <authorList>
            <person name="Cuomo C."/>
            <person name="Litvintseva A."/>
            <person name="Heitman J."/>
            <person name="Chen Y."/>
            <person name="Sun S."/>
            <person name="Springer D."/>
            <person name="Dromer F."/>
            <person name="Young S."/>
            <person name="Zeng Q."/>
            <person name="Chapman S."/>
            <person name="Gujja S."/>
            <person name="Saif S."/>
            <person name="Birren B."/>
        </authorList>
    </citation>
    <scope>NUCLEOTIDE SEQUENCE [LARGE SCALE GENOMIC DNA]</scope>
    <source>
        <strain evidence="6 7">CBS 6039</strain>
    </source>
</reference>
<protein>
    <recommendedName>
        <fullName evidence="5">Homeobox domain-containing protein</fullName>
    </recommendedName>
</protein>
<feature type="compositionally biased region" description="Polar residues" evidence="4">
    <location>
        <begin position="290"/>
        <end position="302"/>
    </location>
</feature>
<evidence type="ECO:0000256" key="4">
    <source>
        <dbReference type="SAM" id="MobiDB-lite"/>
    </source>
</evidence>
<evidence type="ECO:0000313" key="6">
    <source>
        <dbReference type="EMBL" id="ODN80560.1"/>
    </source>
</evidence>
<dbReference type="RefSeq" id="XP_018995126.1">
    <property type="nucleotide sequence ID" value="XM_019136457.1"/>
</dbReference>
<feature type="compositionally biased region" description="Polar residues" evidence="4">
    <location>
        <begin position="112"/>
        <end position="123"/>
    </location>
</feature>
<feature type="compositionally biased region" description="Polar residues" evidence="4">
    <location>
        <begin position="84"/>
        <end position="97"/>
    </location>
</feature>
<accession>A0A1E3HW76</accession>
<keyword evidence="2 3" id="KW-0371">Homeobox</keyword>
<evidence type="ECO:0000256" key="3">
    <source>
        <dbReference type="RuleBase" id="RU000682"/>
    </source>
</evidence>
<sequence length="649" mass="70381">MSKQIGSQADFAAPAPAAPPVHTPATTLRAPALPHQTPDASKSILRRSFSTPALKYPHLSLPPSSVPSAASYNSEMTEGITRYSPDNTPRSSASRPQGSGAAHARQHPPTFDSPTPHNVHYNSSVRMDGISGAGAIEMGELSGIQPPATFPLTEYPYGYTRQDPVPPEDGDELNNRYAYEANGSSRKKAGAPSCNPWDYLVGDHVPELLDNNLVARSGAARYGVEAKHGCKVRRRFTKRELEALEVLWSIAKSPSKYERQRLGAWLGVKTKHITVWFQNRRQEEKRYTRGGQQEHGNPSRANRGTFDPVTGKWRPVPASCISGLEPPPEDKISVIRAISVGDVTRETWLARYPSATGGGPTAAPQSSMTGSPSSASSKRGTKRPAQLLSARLSGQSLDEVLQARESGFGLGADKRYRRGSKGAAIEGEGQERNDKILSLMPSDPPSMGLTEMDPEESDGDDGGVDVEALERRKRARTLNGLGRATSFDLFASSSRAKQLAKPSKEQSHVLGQINPNLSIRPSASTTALKKPTLESIASGQAHRRPRSRGDDPHSHSRFKKEFSRAQSTSAIPQSSSRNESRRTYQPSQLKTPNLGYARSHSMSSSSSKVITPEDVREPRPVVKLEPRNEKDEEVIGAAEMLLSLFGGAP</sequence>
<evidence type="ECO:0000256" key="2">
    <source>
        <dbReference type="PROSITE-ProRule" id="PRU00108"/>
    </source>
</evidence>
<dbReference type="EMBL" id="AWGJ01000004">
    <property type="protein sequence ID" value="ODN80560.1"/>
    <property type="molecule type" value="Genomic_DNA"/>
</dbReference>
<dbReference type="CDD" id="cd00086">
    <property type="entry name" value="homeodomain"/>
    <property type="match status" value="1"/>
</dbReference>
<dbReference type="GO" id="GO:0005634">
    <property type="term" value="C:nucleus"/>
    <property type="evidence" value="ECO:0007669"/>
    <property type="project" value="UniProtKB-SubCell"/>
</dbReference>
<proteinExistence type="predicted"/>
<keyword evidence="7" id="KW-1185">Reference proteome</keyword>
<feature type="region of interest" description="Disordered" evidence="4">
    <location>
        <begin position="283"/>
        <end position="312"/>
    </location>
</feature>
<feature type="DNA-binding region" description="Homeobox" evidence="2">
    <location>
        <begin position="229"/>
        <end position="288"/>
    </location>
</feature>
<feature type="compositionally biased region" description="Acidic residues" evidence="4">
    <location>
        <begin position="452"/>
        <end position="463"/>
    </location>
</feature>
<feature type="region of interest" description="Disordered" evidence="4">
    <location>
        <begin position="352"/>
        <end position="386"/>
    </location>
</feature>
<dbReference type="GO" id="GO:0000976">
    <property type="term" value="F:transcription cis-regulatory region binding"/>
    <property type="evidence" value="ECO:0007669"/>
    <property type="project" value="TreeGrafter"/>
</dbReference>
<gene>
    <name evidence="6" type="ORF">L202_02761</name>
</gene>
<keyword evidence="2 3" id="KW-0238">DNA-binding</keyword>
<dbReference type="Gene3D" id="1.10.10.60">
    <property type="entry name" value="Homeodomain-like"/>
    <property type="match status" value="1"/>
</dbReference>
<dbReference type="Proteomes" id="UP000094065">
    <property type="component" value="Unassembled WGS sequence"/>
</dbReference>
<dbReference type="OrthoDB" id="6159439at2759"/>
<feature type="compositionally biased region" description="Polar residues" evidence="4">
    <location>
        <begin position="564"/>
        <end position="591"/>
    </location>
</feature>
<feature type="compositionally biased region" description="Basic and acidic residues" evidence="4">
    <location>
        <begin position="547"/>
        <end position="563"/>
    </location>
</feature>
<evidence type="ECO:0000313" key="7">
    <source>
        <dbReference type="Proteomes" id="UP000094065"/>
    </source>
</evidence>
<dbReference type="GeneID" id="30154070"/>
<dbReference type="InterPro" id="IPR001356">
    <property type="entry name" value="HD"/>
</dbReference>
<feature type="compositionally biased region" description="Low complexity" evidence="4">
    <location>
        <begin position="56"/>
        <end position="74"/>
    </location>
</feature>
<evidence type="ECO:0000256" key="1">
    <source>
        <dbReference type="ARBA" id="ARBA00004123"/>
    </source>
</evidence>
<name>A0A1E3HW76_9TREE</name>
<dbReference type="Pfam" id="PF00046">
    <property type="entry name" value="Homeodomain"/>
    <property type="match status" value="1"/>
</dbReference>
<organism evidence="6 7">
    <name type="scientific">Cryptococcus amylolentus CBS 6039</name>
    <dbReference type="NCBI Taxonomy" id="1295533"/>
    <lineage>
        <taxon>Eukaryota</taxon>
        <taxon>Fungi</taxon>
        <taxon>Dikarya</taxon>
        <taxon>Basidiomycota</taxon>
        <taxon>Agaricomycotina</taxon>
        <taxon>Tremellomycetes</taxon>
        <taxon>Tremellales</taxon>
        <taxon>Cryptococcaceae</taxon>
        <taxon>Cryptococcus</taxon>
    </lineage>
</organism>
<feature type="compositionally biased region" description="Low complexity" evidence="4">
    <location>
        <begin position="366"/>
        <end position="377"/>
    </location>
</feature>
<dbReference type="InterPro" id="IPR051775">
    <property type="entry name" value="Homeobox_domain"/>
</dbReference>
<feature type="domain" description="Homeobox" evidence="5">
    <location>
        <begin position="227"/>
        <end position="287"/>
    </location>
</feature>
<dbReference type="PANTHER" id="PTHR24323:SF7">
    <property type="entry name" value="HOMEOBOX DOMAIN-CONTAINING PROTEIN"/>
    <property type="match status" value="1"/>
</dbReference>
<comment type="subcellular location">
    <subcellularLocation>
        <location evidence="1 2 3">Nucleus</location>
    </subcellularLocation>
</comment>
<feature type="region of interest" description="Disordered" evidence="4">
    <location>
        <begin position="420"/>
        <end position="463"/>
    </location>
</feature>
<evidence type="ECO:0000259" key="5">
    <source>
        <dbReference type="PROSITE" id="PS50071"/>
    </source>
</evidence>
<dbReference type="AlphaFoldDB" id="A0A1E3HW76"/>
<dbReference type="PANTHER" id="PTHR24323">
    <property type="entry name" value="CEH-10 HOMEODOMAIN-CONTAINING HOMOLOG"/>
    <property type="match status" value="1"/>
</dbReference>
<dbReference type="STRING" id="1295533.A0A1E3HW76"/>
<dbReference type="SMART" id="SM00389">
    <property type="entry name" value="HOX"/>
    <property type="match status" value="1"/>
</dbReference>
<dbReference type="InterPro" id="IPR009057">
    <property type="entry name" value="Homeodomain-like_sf"/>
</dbReference>
<dbReference type="SUPFAM" id="SSF46689">
    <property type="entry name" value="Homeodomain-like"/>
    <property type="match status" value="1"/>
</dbReference>
<feature type="compositionally biased region" description="Polar residues" evidence="4">
    <location>
        <begin position="513"/>
        <end position="527"/>
    </location>
</feature>
<feature type="region of interest" description="Disordered" evidence="4">
    <location>
        <begin position="1"/>
        <end position="123"/>
    </location>
</feature>
<comment type="caution">
    <text evidence="6">The sequence shown here is derived from an EMBL/GenBank/DDBJ whole genome shotgun (WGS) entry which is preliminary data.</text>
</comment>
<feature type="region of interest" description="Disordered" evidence="4">
    <location>
        <begin position="499"/>
        <end position="619"/>
    </location>
</feature>